<feature type="transmembrane region" description="Helical" evidence="4">
    <location>
        <begin position="430"/>
        <end position="448"/>
    </location>
</feature>
<evidence type="ECO:0000259" key="5">
    <source>
        <dbReference type="Pfam" id="PF02518"/>
    </source>
</evidence>
<accession>A0A1H9F6H1</accession>
<dbReference type="Pfam" id="PF02518">
    <property type="entry name" value="HATPase_c"/>
    <property type="match status" value="1"/>
</dbReference>
<dbReference type="RefSeq" id="WP_170854057.1">
    <property type="nucleotide sequence ID" value="NZ_FOFA01000003.1"/>
</dbReference>
<keyword evidence="7" id="KW-1185">Reference proteome</keyword>
<evidence type="ECO:0000256" key="2">
    <source>
        <dbReference type="ARBA" id="ARBA00022777"/>
    </source>
</evidence>
<feature type="transmembrane region" description="Helical" evidence="4">
    <location>
        <begin position="487"/>
        <end position="503"/>
    </location>
</feature>
<sequence>MTAMIHRLVAGYAVLGLMPSVQAFVQQAPSLNRAWTTAVMAVGTVIVVAMVVRAVRGRPLGPWLLAFAAYTVVGLWSMAWFARSGAYPFFWFHVGLAVVCACVWGRVWFGAAYGVLVAVAWARLRLLPGGGGVSLVEAVGEGLFASSAGLVVGVVALGMLSAARAADELAARLREQGVRQAVDRAVADERARLDQMIHDDVMTTLTAAGRGTDAATEQATARLARETLATIDALGDAGETGALSVSVLANLTEQTVRRVSPDVGWTSDVDPTAASLRVPGPVAQALLSASREAVRNAVRHSGARRVDASFEAEREGEELVVRARVADDGRGFRPDHLPGDRLGVRVSMLEASRQAGLSPRLATQEGRGTTFSLGWSGRPRVLDRLVPELEQGEPLLPAEFPARRFSAVTLLALVVNLAIAAATASTYRSTGALVVAMVLGTAATLLVLRRGTGLRLRTRDAALVVVAVAGTCASMLLALPTSALGKLVWHYFVVQLVLVTLVVRRRTGWALVGLAAMEACVLWFCLTGPDGLAGVLSWGVGAVLFVVMAVLVDRVLLAIGRRQVVLRREEDEAIDASARQHVARVQRALWVADLRTQARSILLRLALVRGSVPDELRHEALMLEATLRESIVARNVMNDELADLTEAARRRGVDVRLVDSRHTVVPPPIAQSVLDVVRRALAVPTVSRLVVRLAPEEGSTAASVLTEDAGGTHLVRLDARGATVPQGVDTRAR</sequence>
<feature type="transmembrane region" description="Helical" evidence="4">
    <location>
        <begin position="535"/>
        <end position="559"/>
    </location>
</feature>
<evidence type="ECO:0000313" key="6">
    <source>
        <dbReference type="EMBL" id="SEQ32868.1"/>
    </source>
</evidence>
<dbReference type="PANTHER" id="PTHR24421:SF61">
    <property type="entry name" value="OXYGEN SENSOR HISTIDINE KINASE NREB"/>
    <property type="match status" value="1"/>
</dbReference>
<dbReference type="GO" id="GO:0016301">
    <property type="term" value="F:kinase activity"/>
    <property type="evidence" value="ECO:0007669"/>
    <property type="project" value="UniProtKB-KW"/>
</dbReference>
<reference evidence="7" key="1">
    <citation type="submission" date="2016-10" db="EMBL/GenBank/DDBJ databases">
        <authorList>
            <person name="Varghese N."/>
            <person name="Submissions S."/>
        </authorList>
    </citation>
    <scope>NUCLEOTIDE SEQUENCE [LARGE SCALE GENOMIC DNA]</scope>
    <source>
        <strain evidence="7">CGMCC 4.6856</strain>
    </source>
</reference>
<evidence type="ECO:0000256" key="4">
    <source>
        <dbReference type="SAM" id="Phobius"/>
    </source>
</evidence>
<keyword evidence="3" id="KW-0902">Two-component regulatory system</keyword>
<dbReference type="GO" id="GO:0000160">
    <property type="term" value="P:phosphorelay signal transduction system"/>
    <property type="evidence" value="ECO:0007669"/>
    <property type="project" value="UniProtKB-KW"/>
</dbReference>
<evidence type="ECO:0000313" key="7">
    <source>
        <dbReference type="Proteomes" id="UP000198504"/>
    </source>
</evidence>
<keyword evidence="4" id="KW-0472">Membrane</keyword>
<keyword evidence="4" id="KW-0812">Transmembrane</keyword>
<evidence type="ECO:0000256" key="1">
    <source>
        <dbReference type="ARBA" id="ARBA00022679"/>
    </source>
</evidence>
<feature type="transmembrane region" description="Helical" evidence="4">
    <location>
        <begin position="64"/>
        <end position="83"/>
    </location>
</feature>
<dbReference type="STRING" id="1036181.SAMN05421756_103149"/>
<proteinExistence type="predicted"/>
<feature type="transmembrane region" description="Helical" evidence="4">
    <location>
        <begin position="33"/>
        <end position="52"/>
    </location>
</feature>
<protein>
    <submittedName>
        <fullName evidence="6">Signal transduction histidine kinase</fullName>
    </submittedName>
</protein>
<dbReference type="Gene3D" id="3.30.565.10">
    <property type="entry name" value="Histidine kinase-like ATPase, C-terminal domain"/>
    <property type="match status" value="1"/>
</dbReference>
<dbReference type="InterPro" id="IPR036890">
    <property type="entry name" value="HATPase_C_sf"/>
</dbReference>
<name>A0A1H9F6H1_9ACTN</name>
<keyword evidence="2 6" id="KW-0418">Kinase</keyword>
<feature type="transmembrane region" description="Helical" evidence="4">
    <location>
        <begin position="460"/>
        <end position="481"/>
    </location>
</feature>
<keyword evidence="4" id="KW-1133">Transmembrane helix</keyword>
<dbReference type="InterPro" id="IPR003594">
    <property type="entry name" value="HATPase_dom"/>
</dbReference>
<evidence type="ECO:0000256" key="3">
    <source>
        <dbReference type="ARBA" id="ARBA00023012"/>
    </source>
</evidence>
<gene>
    <name evidence="6" type="ORF">SAMN05421756_103149</name>
</gene>
<feature type="transmembrane region" description="Helical" evidence="4">
    <location>
        <begin position="510"/>
        <end position="529"/>
    </location>
</feature>
<dbReference type="SUPFAM" id="SSF55874">
    <property type="entry name" value="ATPase domain of HSP90 chaperone/DNA topoisomerase II/histidine kinase"/>
    <property type="match status" value="1"/>
</dbReference>
<feature type="transmembrane region" description="Helical" evidence="4">
    <location>
        <begin position="405"/>
        <end position="424"/>
    </location>
</feature>
<feature type="transmembrane region" description="Helical" evidence="4">
    <location>
        <begin position="89"/>
        <end position="109"/>
    </location>
</feature>
<dbReference type="PANTHER" id="PTHR24421">
    <property type="entry name" value="NITRATE/NITRITE SENSOR PROTEIN NARX-RELATED"/>
    <property type="match status" value="1"/>
</dbReference>
<feature type="domain" description="Histidine kinase/HSP90-like ATPase" evidence="5">
    <location>
        <begin position="286"/>
        <end position="373"/>
    </location>
</feature>
<organism evidence="6 7">
    <name type="scientific">Microlunatus flavus</name>
    <dbReference type="NCBI Taxonomy" id="1036181"/>
    <lineage>
        <taxon>Bacteria</taxon>
        <taxon>Bacillati</taxon>
        <taxon>Actinomycetota</taxon>
        <taxon>Actinomycetes</taxon>
        <taxon>Propionibacteriales</taxon>
        <taxon>Propionibacteriaceae</taxon>
        <taxon>Microlunatus</taxon>
    </lineage>
</organism>
<dbReference type="Proteomes" id="UP000198504">
    <property type="component" value="Unassembled WGS sequence"/>
</dbReference>
<keyword evidence="1" id="KW-0808">Transferase</keyword>
<dbReference type="InterPro" id="IPR050482">
    <property type="entry name" value="Sensor_HK_TwoCompSys"/>
</dbReference>
<dbReference type="AlphaFoldDB" id="A0A1H9F6H1"/>
<dbReference type="EMBL" id="FOFA01000003">
    <property type="protein sequence ID" value="SEQ32868.1"/>
    <property type="molecule type" value="Genomic_DNA"/>
</dbReference>
<feature type="transmembrane region" description="Helical" evidence="4">
    <location>
        <begin position="142"/>
        <end position="163"/>
    </location>
</feature>